<evidence type="ECO:0000313" key="1">
    <source>
        <dbReference type="EMBL" id="KAK9695375.1"/>
    </source>
</evidence>
<reference evidence="1 2" key="1">
    <citation type="journal article" date="2024" name="BMC Genomics">
        <title>De novo assembly and annotation of Popillia japonica's genome with initial clues to its potential as an invasive pest.</title>
        <authorList>
            <person name="Cucini C."/>
            <person name="Boschi S."/>
            <person name="Funari R."/>
            <person name="Cardaioli E."/>
            <person name="Iannotti N."/>
            <person name="Marturano G."/>
            <person name="Paoli F."/>
            <person name="Bruttini M."/>
            <person name="Carapelli A."/>
            <person name="Frati F."/>
            <person name="Nardi F."/>
        </authorList>
    </citation>
    <scope>NUCLEOTIDE SEQUENCE [LARGE SCALE GENOMIC DNA]</scope>
    <source>
        <strain evidence="1">DMR45628</strain>
    </source>
</reference>
<dbReference type="InterPro" id="IPR012337">
    <property type="entry name" value="RNaseH-like_sf"/>
</dbReference>
<evidence type="ECO:0000313" key="2">
    <source>
        <dbReference type="Proteomes" id="UP001458880"/>
    </source>
</evidence>
<name>A0AAW1IZ72_POPJA</name>
<organism evidence="1 2">
    <name type="scientific">Popillia japonica</name>
    <name type="common">Japanese beetle</name>
    <dbReference type="NCBI Taxonomy" id="7064"/>
    <lineage>
        <taxon>Eukaryota</taxon>
        <taxon>Metazoa</taxon>
        <taxon>Ecdysozoa</taxon>
        <taxon>Arthropoda</taxon>
        <taxon>Hexapoda</taxon>
        <taxon>Insecta</taxon>
        <taxon>Pterygota</taxon>
        <taxon>Neoptera</taxon>
        <taxon>Endopterygota</taxon>
        <taxon>Coleoptera</taxon>
        <taxon>Polyphaga</taxon>
        <taxon>Scarabaeiformia</taxon>
        <taxon>Scarabaeidae</taxon>
        <taxon>Rutelinae</taxon>
        <taxon>Popillia</taxon>
    </lineage>
</organism>
<sequence>MCCMYEGTDFSIFQKSQLKKHLDNLHSHLASKPREYFANLEISVKHLDNLHSHLASKPREYFANLEISVKRQRLNSNLFGTFDQRSASRASFEVATFDQRSASRASFEVAWLIARNKKPYTIGEDLVKPAAVKMAEIITIGEDLVKPAAVKMAEIMCGQKEAKKLNSVPLSARIVKERISILAENVKEQVIVALRQAKYFAIQLDETTDFSSNSQLMVYVRYKGADNFEEELLFCSPLELRSRGIDVYNKVNEYFNAQSLKWENCISVSLDGAPAMLGYITGFSAFALMVKYLEPLLEAVMHDVIKIVNFIKGQALNTRLFRELCQDGEAEYTDLLYCTEVRWLSRGNVLNRVWTLKTEVEIFMIDQKNILADKFKNSSWVAYLAYLADIFESINILNKELQGKNINIISAREIVSAFGLKLQYWRQKVEQNKITSFSRLALFLEDCENITFADIKDTIVRHLIHLIKLRKRFSDYFPDLDTRTVSWIVDPFKCRKRFSDYFPDLDTRTVSWIVDPFKCEIAMIPEETSGLAEAILELRSNTEARIQFESKPNLSSFWMSKAAKAFKTAHEEAVKKLLPFGTTYLCEQGFSTLMNIKTKNSNRLNAEDCIQIALTSKSPYFEAIVSNMKQHHFSKT</sequence>
<dbReference type="Proteomes" id="UP001458880">
    <property type="component" value="Unassembled WGS sequence"/>
</dbReference>
<dbReference type="EMBL" id="JASPKY010000483">
    <property type="protein sequence ID" value="KAK9695375.1"/>
    <property type="molecule type" value="Genomic_DNA"/>
</dbReference>
<dbReference type="PANTHER" id="PTHR45913">
    <property type="entry name" value="EPM2A-INTERACTING PROTEIN 1"/>
    <property type="match status" value="1"/>
</dbReference>
<dbReference type="SUPFAM" id="SSF53098">
    <property type="entry name" value="Ribonuclease H-like"/>
    <property type="match status" value="1"/>
</dbReference>
<comment type="caution">
    <text evidence="1">The sequence shown here is derived from an EMBL/GenBank/DDBJ whole genome shotgun (WGS) entry which is preliminary data.</text>
</comment>
<dbReference type="AlphaFoldDB" id="A0AAW1IZ72"/>
<keyword evidence="2" id="KW-1185">Reference proteome</keyword>
<accession>A0AAW1IZ72</accession>
<evidence type="ECO:0008006" key="3">
    <source>
        <dbReference type="Google" id="ProtNLM"/>
    </source>
</evidence>
<protein>
    <recommendedName>
        <fullName evidence="3">Transposase</fullName>
    </recommendedName>
</protein>
<gene>
    <name evidence="1" type="ORF">QE152_g32607</name>
</gene>
<proteinExistence type="predicted"/>
<dbReference type="PANTHER" id="PTHR45913:SF19">
    <property type="entry name" value="LOW QUALITY PROTEIN: ZINC FINGER BED DOMAIN-CONTAINING PROTEIN 5-LIKE"/>
    <property type="match status" value="1"/>
</dbReference>